<keyword evidence="1" id="KW-1133">Transmembrane helix</keyword>
<feature type="transmembrane region" description="Helical" evidence="1">
    <location>
        <begin position="12"/>
        <end position="31"/>
    </location>
</feature>
<reference evidence="2 3" key="1">
    <citation type="submission" date="2017-07" db="EMBL/GenBank/DDBJ databases">
        <authorList>
            <person name="Sun Z.S."/>
            <person name="Albrecht U."/>
            <person name="Echele G."/>
            <person name="Lee C.C."/>
        </authorList>
    </citation>
    <scope>NUCLEOTIDE SEQUENCE [LARGE SCALE GENOMIC DNA]</scope>
    <source>
        <strain evidence="3">type strain: KCTC 22618</strain>
    </source>
</reference>
<keyword evidence="1" id="KW-0812">Transmembrane</keyword>
<dbReference type="EMBL" id="LT899436">
    <property type="protein sequence ID" value="SNR14953.1"/>
    <property type="molecule type" value="Genomic_DNA"/>
</dbReference>
<organism evidence="2 3">
    <name type="scientific">Tenacibaculum jejuense</name>
    <dbReference type="NCBI Taxonomy" id="584609"/>
    <lineage>
        <taxon>Bacteria</taxon>
        <taxon>Pseudomonadati</taxon>
        <taxon>Bacteroidota</taxon>
        <taxon>Flavobacteriia</taxon>
        <taxon>Flavobacteriales</taxon>
        <taxon>Flavobacteriaceae</taxon>
        <taxon>Tenacibaculum</taxon>
    </lineage>
</organism>
<feature type="transmembrane region" description="Helical" evidence="1">
    <location>
        <begin position="120"/>
        <end position="136"/>
    </location>
</feature>
<proteinExistence type="predicted"/>
<feature type="transmembrane region" description="Helical" evidence="1">
    <location>
        <begin position="37"/>
        <end position="60"/>
    </location>
</feature>
<gene>
    <name evidence="2" type="ORF">TJEJU_1205</name>
</gene>
<evidence type="ECO:0000256" key="1">
    <source>
        <dbReference type="SAM" id="Phobius"/>
    </source>
</evidence>
<evidence type="ECO:0000313" key="3">
    <source>
        <dbReference type="Proteomes" id="UP000215214"/>
    </source>
</evidence>
<keyword evidence="3" id="KW-1185">Reference proteome</keyword>
<dbReference type="KEGG" id="tje:TJEJU_1205"/>
<keyword evidence="1" id="KW-0472">Membrane</keyword>
<dbReference type="AlphaFoldDB" id="A0A238U6Z7"/>
<evidence type="ECO:0000313" key="2">
    <source>
        <dbReference type="EMBL" id="SNR14953.1"/>
    </source>
</evidence>
<protein>
    <submittedName>
        <fullName evidence="2">Uncharacterized protein</fullName>
    </submittedName>
</protein>
<accession>A0A238U6Z7</accession>
<sequence>MLIAKKLMKIRKVLKGLLFICFGLFFLFSIVDVQLSIEIVVFFIIALVVVKLNELLMIYFRSNYRKSLGRIELFRSKFWDYLISIIAIFLLYLTIRYDYLLELKPNTFVNFFFDPKANHFAYYIISLTYLISLVINDNRIFYYTKQGLVTKGNYFEDYLWEDFKTYTLIEEQSLIRFTKKNDKFLFVKYEESYFQENKTEILNVLNKNIPYV</sequence>
<name>A0A238U6Z7_9FLAO</name>
<dbReference type="Proteomes" id="UP000215214">
    <property type="component" value="Chromosome TJEJU"/>
</dbReference>
<feature type="transmembrane region" description="Helical" evidence="1">
    <location>
        <begin position="81"/>
        <end position="100"/>
    </location>
</feature>